<evidence type="ECO:0000313" key="2">
    <source>
        <dbReference type="Proteomes" id="UP000078200"/>
    </source>
</evidence>
<keyword evidence="2" id="KW-1185">Reference proteome</keyword>
<evidence type="ECO:0000313" key="1">
    <source>
        <dbReference type="EnsemblMetazoa" id="GAUT044675-PA"/>
    </source>
</evidence>
<proteinExistence type="predicted"/>
<protein>
    <submittedName>
        <fullName evidence="1">Uncharacterized protein</fullName>
    </submittedName>
</protein>
<sequence length="225" mass="24672">MREVLLINLNTNANAAEYIHIVIATPSLLSSSSSSLSSSSSSSPLPSSSHDRYLRKGVDCDRLPQPFAATFVCLDKPAVVALLVIVVVVAAAENPLYSVPLTYCYHAEWYGLHNGRSTPPASKSERENSAFFLITSLMVANTAVIVSSDLMTSDKFGSRHRIVEQISLQEPSTNSSLPPLRICCETTPNELMHSVEYWSPKNHLSLDVLSAAEEEFLKQNNKPTY</sequence>
<name>A0A1A9VQU9_GLOAU</name>
<dbReference type="VEuPathDB" id="VectorBase:GAUT044675"/>
<dbReference type="AlphaFoldDB" id="A0A1A9VQU9"/>
<organism evidence="1 2">
    <name type="scientific">Glossina austeni</name>
    <name type="common">Savannah tsetse fly</name>
    <dbReference type="NCBI Taxonomy" id="7395"/>
    <lineage>
        <taxon>Eukaryota</taxon>
        <taxon>Metazoa</taxon>
        <taxon>Ecdysozoa</taxon>
        <taxon>Arthropoda</taxon>
        <taxon>Hexapoda</taxon>
        <taxon>Insecta</taxon>
        <taxon>Pterygota</taxon>
        <taxon>Neoptera</taxon>
        <taxon>Endopterygota</taxon>
        <taxon>Diptera</taxon>
        <taxon>Brachycera</taxon>
        <taxon>Muscomorpha</taxon>
        <taxon>Hippoboscoidea</taxon>
        <taxon>Glossinidae</taxon>
        <taxon>Glossina</taxon>
    </lineage>
</organism>
<dbReference type="EnsemblMetazoa" id="GAUT044675-RA">
    <property type="protein sequence ID" value="GAUT044675-PA"/>
    <property type="gene ID" value="GAUT044675"/>
</dbReference>
<accession>A0A1A9VQU9</accession>
<dbReference type="Proteomes" id="UP000078200">
    <property type="component" value="Unassembled WGS sequence"/>
</dbReference>
<reference evidence="1" key="1">
    <citation type="submission" date="2020-05" db="UniProtKB">
        <authorList>
            <consortium name="EnsemblMetazoa"/>
        </authorList>
    </citation>
    <scope>IDENTIFICATION</scope>
    <source>
        <strain evidence="1">TTRI</strain>
    </source>
</reference>